<proteinExistence type="predicted"/>
<feature type="domain" description="AAA+ ATPase" evidence="1">
    <location>
        <begin position="29"/>
        <end position="264"/>
    </location>
</feature>
<dbReference type="PANTHER" id="PTHR43581:SF2">
    <property type="entry name" value="EXCINUCLEASE ATPASE SUBUNIT"/>
    <property type="match status" value="1"/>
</dbReference>
<evidence type="ECO:0000313" key="3">
    <source>
        <dbReference type="Proteomes" id="UP000050297"/>
    </source>
</evidence>
<dbReference type="PANTHER" id="PTHR43581">
    <property type="entry name" value="ATP/GTP PHOSPHATASE"/>
    <property type="match status" value="1"/>
</dbReference>
<comment type="caution">
    <text evidence="2">The sequence shown here is derived from an EMBL/GenBank/DDBJ whole genome shotgun (WGS) entry which is preliminary data.</text>
</comment>
<dbReference type="InterPro" id="IPR003593">
    <property type="entry name" value="AAA+_ATPase"/>
</dbReference>
<dbReference type="InterPro" id="IPR027417">
    <property type="entry name" value="P-loop_NTPase"/>
</dbReference>
<dbReference type="Pfam" id="PF14491">
    <property type="entry name" value="DUF4435"/>
    <property type="match status" value="1"/>
</dbReference>
<organism evidence="2 3">
    <name type="scientific">Pseudomonas syringae pv. aceris</name>
    <dbReference type="NCBI Taxonomy" id="199198"/>
    <lineage>
        <taxon>Bacteria</taxon>
        <taxon>Pseudomonadati</taxon>
        <taxon>Pseudomonadota</taxon>
        <taxon>Gammaproteobacteria</taxon>
        <taxon>Pseudomonadales</taxon>
        <taxon>Pseudomonadaceae</taxon>
        <taxon>Pseudomonas</taxon>
        <taxon>Pseudomonas syringae</taxon>
    </lineage>
</organism>
<evidence type="ECO:0000313" key="2">
    <source>
        <dbReference type="EMBL" id="KPW25840.1"/>
    </source>
</evidence>
<protein>
    <submittedName>
        <fullName evidence="2">AAA ATPase</fullName>
    </submittedName>
</protein>
<dbReference type="RefSeq" id="WP_138947809.1">
    <property type="nucleotide sequence ID" value="NZ_LGAR01000189.1"/>
</dbReference>
<dbReference type="SMART" id="SM00382">
    <property type="entry name" value="AAA"/>
    <property type="match status" value="1"/>
</dbReference>
<reference evidence="2 3" key="1">
    <citation type="submission" date="2015-09" db="EMBL/GenBank/DDBJ databases">
        <title>Genome announcement of multiple Pseudomonas syringae strains.</title>
        <authorList>
            <person name="Thakur S."/>
            <person name="Wang P.W."/>
            <person name="Gong Y."/>
            <person name="Weir B.S."/>
            <person name="Guttman D.S."/>
        </authorList>
    </citation>
    <scope>NUCLEOTIDE SEQUENCE [LARGE SCALE GENOMIC DNA]</scope>
    <source>
        <strain evidence="2 3">ICMP2802</strain>
    </source>
</reference>
<dbReference type="GO" id="GO:0016887">
    <property type="term" value="F:ATP hydrolysis activity"/>
    <property type="evidence" value="ECO:0007669"/>
    <property type="project" value="InterPro"/>
</dbReference>
<dbReference type="AlphaFoldDB" id="A0A0L8IIF0"/>
<dbReference type="SUPFAM" id="SSF52540">
    <property type="entry name" value="P-loop containing nucleoside triphosphate hydrolases"/>
    <property type="match status" value="1"/>
</dbReference>
<dbReference type="PATRIC" id="fig|199198.4.peg.3955"/>
<name>A0A0L8IIF0_PSESX</name>
<dbReference type="Proteomes" id="UP000050297">
    <property type="component" value="Unassembled WGS sequence"/>
</dbReference>
<sequence>MSTSEGHGVLANISIPTGQGNAVAVEVRAGNPVFILGRNGTGKSALVFNLSRQLGQNLIYMPGSRPSYFDNESLSLTPASRRSLTSNLNAWNSQPDIRWRSFSGTSSNEKAIHDLQHAEIQYKIDAANDIKSNGLESEAVARLQSNNSPLDRVNSLLMQANFPVQMLIDRGELRAKQGGSIYSYAKMSDGERAALVFAAEVVAATSGTVFLIDEPELHLHPSIVVSLINAFLSERSDCGFIICTHELDLPVNANSASMILVRGSQWAGEAVAFWDIDFVEDATEIPEWLRVDLIGSRRKILFIEGVSTSLDQPLYALLFPSVSIRCRESCREVMRAVEGLRAVEHLHRAQAFGLVDHDGMGGERMTELEASGIYPLPIYAVESLYYSQAVLTALAEWQSKLFGISVEKMMADAYSAAVGILKQKNVAEHLAGRIAERQMRDRLLLEIPSRDELINGTSGEVNVRIPSPYPEELDVIHKMIGEGDVASVVSRYPVRESGVLGALAKGLHFSNRTDYERAALTIIAASDELRSDLKGRLGNIQYALA</sequence>
<dbReference type="Gene3D" id="3.40.50.300">
    <property type="entry name" value="P-loop containing nucleotide triphosphate hydrolases"/>
    <property type="match status" value="1"/>
</dbReference>
<dbReference type="Pfam" id="PF13304">
    <property type="entry name" value="AAA_21"/>
    <property type="match status" value="1"/>
</dbReference>
<dbReference type="GO" id="GO:0005524">
    <property type="term" value="F:ATP binding"/>
    <property type="evidence" value="ECO:0007669"/>
    <property type="project" value="InterPro"/>
</dbReference>
<dbReference type="InterPro" id="IPR051396">
    <property type="entry name" value="Bact_Antivir_Def_Nuclease"/>
</dbReference>
<dbReference type="EMBL" id="LJPM01000068">
    <property type="protein sequence ID" value="KPW25840.1"/>
    <property type="molecule type" value="Genomic_DNA"/>
</dbReference>
<accession>A0A0L8IIF0</accession>
<dbReference type="InterPro" id="IPR003959">
    <property type="entry name" value="ATPase_AAA_core"/>
</dbReference>
<dbReference type="InterPro" id="IPR029492">
    <property type="entry name" value="DUF4435"/>
</dbReference>
<evidence type="ECO:0000259" key="1">
    <source>
        <dbReference type="SMART" id="SM00382"/>
    </source>
</evidence>
<gene>
    <name evidence="2" type="ORF">ALO91_01480</name>
</gene>